<gene>
    <name evidence="1" type="ORF">GCM10012284_61860</name>
</gene>
<dbReference type="AlphaFoldDB" id="A0A8J3C8P8"/>
<dbReference type="EMBL" id="BMMX01000064">
    <property type="protein sequence ID" value="GGL18922.1"/>
    <property type="molecule type" value="Genomic_DNA"/>
</dbReference>
<proteinExistence type="predicted"/>
<sequence length="83" mass="8415">MAASQSGEIRAQAVTVVLIPKVAAEVAILVGKTSAKILSLLKRLFAAISACASCCGSDTGADTLDGKAAVSPHQHPEVIDNAR</sequence>
<protein>
    <submittedName>
        <fullName evidence="1">Uncharacterized protein</fullName>
    </submittedName>
</protein>
<keyword evidence="2" id="KW-1185">Reference proteome</keyword>
<evidence type="ECO:0000313" key="1">
    <source>
        <dbReference type="EMBL" id="GGL18922.1"/>
    </source>
</evidence>
<reference evidence="1" key="2">
    <citation type="submission" date="2020-09" db="EMBL/GenBank/DDBJ databases">
        <authorList>
            <person name="Sun Q."/>
            <person name="Zhou Y."/>
        </authorList>
    </citation>
    <scope>NUCLEOTIDE SEQUENCE</scope>
    <source>
        <strain evidence="1">CGMCC 4.7299</strain>
    </source>
</reference>
<dbReference type="RefSeq" id="WP_189082877.1">
    <property type="nucleotide sequence ID" value="NZ_BMMX01000064.1"/>
</dbReference>
<organism evidence="1 2">
    <name type="scientific">Mangrovihabitans endophyticus</name>
    <dbReference type="NCBI Taxonomy" id="1751298"/>
    <lineage>
        <taxon>Bacteria</taxon>
        <taxon>Bacillati</taxon>
        <taxon>Actinomycetota</taxon>
        <taxon>Actinomycetes</taxon>
        <taxon>Micromonosporales</taxon>
        <taxon>Micromonosporaceae</taxon>
        <taxon>Mangrovihabitans</taxon>
    </lineage>
</organism>
<accession>A0A8J3C8P8</accession>
<comment type="caution">
    <text evidence="1">The sequence shown here is derived from an EMBL/GenBank/DDBJ whole genome shotgun (WGS) entry which is preliminary data.</text>
</comment>
<evidence type="ECO:0000313" key="2">
    <source>
        <dbReference type="Proteomes" id="UP000656042"/>
    </source>
</evidence>
<dbReference type="Proteomes" id="UP000656042">
    <property type="component" value="Unassembled WGS sequence"/>
</dbReference>
<reference evidence="1" key="1">
    <citation type="journal article" date="2014" name="Int. J. Syst. Evol. Microbiol.">
        <title>Complete genome sequence of Corynebacterium casei LMG S-19264T (=DSM 44701T), isolated from a smear-ripened cheese.</title>
        <authorList>
            <consortium name="US DOE Joint Genome Institute (JGI-PGF)"/>
            <person name="Walter F."/>
            <person name="Albersmeier A."/>
            <person name="Kalinowski J."/>
            <person name="Ruckert C."/>
        </authorList>
    </citation>
    <scope>NUCLEOTIDE SEQUENCE</scope>
    <source>
        <strain evidence="1">CGMCC 4.7299</strain>
    </source>
</reference>
<name>A0A8J3C8P8_9ACTN</name>